<proteinExistence type="predicted"/>
<protein>
    <submittedName>
        <fullName evidence="2">Uncharacterized protein</fullName>
    </submittedName>
</protein>
<accession>M7BTG3</accession>
<gene>
    <name evidence="2" type="ORF">UY3_03724</name>
</gene>
<dbReference type="EMBL" id="KB517695">
    <property type="protein sequence ID" value="EMP39075.1"/>
    <property type="molecule type" value="Genomic_DNA"/>
</dbReference>
<organism evidence="2 3">
    <name type="scientific">Chelonia mydas</name>
    <name type="common">Green sea-turtle</name>
    <name type="synonym">Chelonia agassizi</name>
    <dbReference type="NCBI Taxonomy" id="8469"/>
    <lineage>
        <taxon>Eukaryota</taxon>
        <taxon>Metazoa</taxon>
        <taxon>Chordata</taxon>
        <taxon>Craniata</taxon>
        <taxon>Vertebrata</taxon>
        <taxon>Euteleostomi</taxon>
        <taxon>Archelosauria</taxon>
        <taxon>Testudinata</taxon>
        <taxon>Testudines</taxon>
        <taxon>Cryptodira</taxon>
        <taxon>Durocryptodira</taxon>
        <taxon>Americhelydia</taxon>
        <taxon>Chelonioidea</taxon>
        <taxon>Cheloniidae</taxon>
        <taxon>Chelonia</taxon>
    </lineage>
</organism>
<dbReference type="AlphaFoldDB" id="M7BTG3"/>
<feature type="compositionally biased region" description="Basic and acidic residues" evidence="1">
    <location>
        <begin position="66"/>
        <end position="75"/>
    </location>
</feature>
<sequence>MPSTSKALQAAWDIMSMPVPGALPVLAPRSRGKPPLGSPQSPPAQYQSRSRERSRHRPATVQGSVHVDRPRHQPDCLDGCRPTGTPSIAHLRKENIDGTMVDVANSPSLAGDTTVLLGEKLPAPVDVANTRTYCGIDMSNASRRTRLTEKKNDF</sequence>
<evidence type="ECO:0000313" key="3">
    <source>
        <dbReference type="Proteomes" id="UP000031443"/>
    </source>
</evidence>
<evidence type="ECO:0000256" key="1">
    <source>
        <dbReference type="SAM" id="MobiDB-lite"/>
    </source>
</evidence>
<name>M7BTG3_CHEMY</name>
<dbReference type="Proteomes" id="UP000031443">
    <property type="component" value="Unassembled WGS sequence"/>
</dbReference>
<feature type="region of interest" description="Disordered" evidence="1">
    <location>
        <begin position="20"/>
        <end position="81"/>
    </location>
</feature>
<reference evidence="3" key="1">
    <citation type="journal article" date="2013" name="Nat. Genet.">
        <title>The draft genomes of soft-shell turtle and green sea turtle yield insights into the development and evolution of the turtle-specific body plan.</title>
        <authorList>
            <person name="Wang Z."/>
            <person name="Pascual-Anaya J."/>
            <person name="Zadissa A."/>
            <person name="Li W."/>
            <person name="Niimura Y."/>
            <person name="Huang Z."/>
            <person name="Li C."/>
            <person name="White S."/>
            <person name="Xiong Z."/>
            <person name="Fang D."/>
            <person name="Wang B."/>
            <person name="Ming Y."/>
            <person name="Chen Y."/>
            <person name="Zheng Y."/>
            <person name="Kuraku S."/>
            <person name="Pignatelli M."/>
            <person name="Herrero J."/>
            <person name="Beal K."/>
            <person name="Nozawa M."/>
            <person name="Li Q."/>
            <person name="Wang J."/>
            <person name="Zhang H."/>
            <person name="Yu L."/>
            <person name="Shigenobu S."/>
            <person name="Wang J."/>
            <person name="Liu J."/>
            <person name="Flicek P."/>
            <person name="Searle S."/>
            <person name="Wang J."/>
            <person name="Kuratani S."/>
            <person name="Yin Y."/>
            <person name="Aken B."/>
            <person name="Zhang G."/>
            <person name="Irie N."/>
        </authorList>
    </citation>
    <scope>NUCLEOTIDE SEQUENCE [LARGE SCALE GENOMIC DNA]</scope>
</reference>
<evidence type="ECO:0000313" key="2">
    <source>
        <dbReference type="EMBL" id="EMP39075.1"/>
    </source>
</evidence>
<keyword evidence="3" id="KW-1185">Reference proteome</keyword>